<dbReference type="CDD" id="cd06267">
    <property type="entry name" value="PBP1_LacI_sugar_binding-like"/>
    <property type="match status" value="1"/>
</dbReference>
<keyword evidence="6" id="KW-1185">Reference proteome</keyword>
<gene>
    <name evidence="5" type="ORF">RZN69_10080</name>
</gene>
<evidence type="ECO:0000256" key="1">
    <source>
        <dbReference type="ARBA" id="ARBA00023015"/>
    </source>
</evidence>
<dbReference type="SMART" id="SM00345">
    <property type="entry name" value="HTH_GNTR"/>
    <property type="match status" value="1"/>
</dbReference>
<dbReference type="InterPro" id="IPR046335">
    <property type="entry name" value="LacI/GalR-like_sensor"/>
</dbReference>
<dbReference type="PANTHER" id="PTHR30146:SF109">
    <property type="entry name" value="HTH-TYPE TRANSCRIPTIONAL REGULATOR GALS"/>
    <property type="match status" value="1"/>
</dbReference>
<name>A0AAQ3LDL4_9BACT</name>
<dbReference type="Proteomes" id="UP001304300">
    <property type="component" value="Chromosome"/>
</dbReference>
<dbReference type="GO" id="GO:0000976">
    <property type="term" value="F:transcription cis-regulatory region binding"/>
    <property type="evidence" value="ECO:0007669"/>
    <property type="project" value="TreeGrafter"/>
</dbReference>
<dbReference type="InterPro" id="IPR036390">
    <property type="entry name" value="WH_DNA-bd_sf"/>
</dbReference>
<dbReference type="GO" id="GO:0003700">
    <property type="term" value="F:DNA-binding transcription factor activity"/>
    <property type="evidence" value="ECO:0007669"/>
    <property type="project" value="InterPro"/>
</dbReference>
<dbReference type="AlphaFoldDB" id="A0AAQ3LDL4"/>
<keyword evidence="1" id="KW-0805">Transcription regulation</keyword>
<accession>A0AAQ3LDL4</accession>
<keyword evidence="2 5" id="KW-0238">DNA-binding</keyword>
<dbReference type="InterPro" id="IPR000524">
    <property type="entry name" value="Tscrpt_reg_HTH_GntR"/>
</dbReference>
<organism evidence="5 6">
    <name type="scientific">Rubellicoccus peritrichatus</name>
    <dbReference type="NCBI Taxonomy" id="3080537"/>
    <lineage>
        <taxon>Bacteria</taxon>
        <taxon>Pseudomonadati</taxon>
        <taxon>Verrucomicrobiota</taxon>
        <taxon>Opitutia</taxon>
        <taxon>Puniceicoccales</taxon>
        <taxon>Cerasicoccaceae</taxon>
        <taxon>Rubellicoccus</taxon>
    </lineage>
</organism>
<evidence type="ECO:0000256" key="2">
    <source>
        <dbReference type="ARBA" id="ARBA00023125"/>
    </source>
</evidence>
<dbReference type="PANTHER" id="PTHR30146">
    <property type="entry name" value="LACI-RELATED TRANSCRIPTIONAL REPRESSOR"/>
    <property type="match status" value="1"/>
</dbReference>
<dbReference type="SUPFAM" id="SSF53822">
    <property type="entry name" value="Periplasmic binding protein-like I"/>
    <property type="match status" value="1"/>
</dbReference>
<dbReference type="PROSITE" id="PS50949">
    <property type="entry name" value="HTH_GNTR"/>
    <property type="match status" value="1"/>
</dbReference>
<dbReference type="Gene3D" id="1.10.10.10">
    <property type="entry name" value="Winged helix-like DNA-binding domain superfamily/Winged helix DNA-binding domain"/>
    <property type="match status" value="1"/>
</dbReference>
<evidence type="ECO:0000259" key="4">
    <source>
        <dbReference type="PROSITE" id="PS50949"/>
    </source>
</evidence>
<feature type="domain" description="HTH gntR-type" evidence="4">
    <location>
        <begin position="16"/>
        <end position="82"/>
    </location>
</feature>
<sequence length="360" mass="39822">MPKSKMLQSATKARRGTKYVPIADDLRERILNGSVTGKLANVPDLAKQFSTTQATMHKALTLLREEGLLHAITGRGTFVPPLRRPRSQSIGVIIYAPGGPLTEQMLAAIQKKSSSSRQRIAVEYSNGNPEDELIAGRQLVETHKVDGIISWASPNPRSLIDYLKQQRTPLVLVTENDNIPSNCSVVSNSRSGAASDLMTHLIAEGYKKIGFVTNRESQDADFSQHREAQYRRSLKAARLEAFDTCIINPLASNANAHDTAIRQLKEMEAVFCANDSIATGLAGICLNQGWRVPEDLAIVSFDNTYPARLLRFTSVDQHFEKAGEEAVKMLLDEIEGRRKAPARLDIPPELHIRSSSQRKE</sequence>
<protein>
    <submittedName>
        <fullName evidence="5">LacI family DNA-binding transcriptional regulator</fullName>
    </submittedName>
</protein>
<dbReference type="Gene3D" id="3.40.50.2300">
    <property type="match status" value="2"/>
</dbReference>
<dbReference type="KEGG" id="puo:RZN69_10080"/>
<evidence type="ECO:0000313" key="6">
    <source>
        <dbReference type="Proteomes" id="UP001304300"/>
    </source>
</evidence>
<reference evidence="5 6" key="1">
    <citation type="submission" date="2023-10" db="EMBL/GenBank/DDBJ databases">
        <title>Rubellicoccus peritrichatus gen. nov., sp. nov., isolated from an algae of coral reef tank.</title>
        <authorList>
            <person name="Luo J."/>
        </authorList>
    </citation>
    <scope>NUCLEOTIDE SEQUENCE [LARGE SCALE GENOMIC DNA]</scope>
    <source>
        <strain evidence="5 6">CR14</strain>
    </source>
</reference>
<keyword evidence="3" id="KW-0804">Transcription</keyword>
<dbReference type="Pfam" id="PF00392">
    <property type="entry name" value="GntR"/>
    <property type="match status" value="1"/>
</dbReference>
<evidence type="ECO:0000256" key="3">
    <source>
        <dbReference type="ARBA" id="ARBA00023163"/>
    </source>
</evidence>
<proteinExistence type="predicted"/>
<dbReference type="RefSeq" id="WP_317835992.1">
    <property type="nucleotide sequence ID" value="NZ_CP136920.1"/>
</dbReference>
<evidence type="ECO:0000313" key="5">
    <source>
        <dbReference type="EMBL" id="WOO43437.1"/>
    </source>
</evidence>
<dbReference type="Pfam" id="PF13377">
    <property type="entry name" value="Peripla_BP_3"/>
    <property type="match status" value="1"/>
</dbReference>
<dbReference type="SUPFAM" id="SSF46785">
    <property type="entry name" value="Winged helix' DNA-binding domain"/>
    <property type="match status" value="1"/>
</dbReference>
<dbReference type="EMBL" id="CP136920">
    <property type="protein sequence ID" value="WOO43437.1"/>
    <property type="molecule type" value="Genomic_DNA"/>
</dbReference>
<dbReference type="InterPro" id="IPR036388">
    <property type="entry name" value="WH-like_DNA-bd_sf"/>
</dbReference>
<dbReference type="InterPro" id="IPR028082">
    <property type="entry name" value="Peripla_BP_I"/>
</dbReference>